<dbReference type="OrthoDB" id="9780765at2"/>
<protein>
    <submittedName>
        <fullName evidence="2">Gluconate 2-dehydrogenase subunit 3 family protein</fullName>
    </submittedName>
</protein>
<evidence type="ECO:0000256" key="1">
    <source>
        <dbReference type="SAM" id="MobiDB-lite"/>
    </source>
</evidence>
<name>A0A418NPB4_9SPHN</name>
<accession>A0A418NPB4</accession>
<reference evidence="2 3" key="1">
    <citation type="submission" date="2018-08" db="EMBL/GenBank/DDBJ databases">
        <title>Erythrobacter zhengii sp.nov., a bacterium isolated from deep-sea sediment.</title>
        <authorList>
            <person name="Fang C."/>
            <person name="Wu Y.-H."/>
            <person name="Sun C."/>
            <person name="Wang H."/>
            <person name="Cheng H."/>
            <person name="Meng F.-X."/>
            <person name="Wang C.-S."/>
            <person name="Xu X.-W."/>
        </authorList>
    </citation>
    <scope>NUCLEOTIDE SEQUENCE [LARGE SCALE GENOMIC DNA]</scope>
    <source>
        <strain evidence="2 3">V18</strain>
    </source>
</reference>
<dbReference type="AlphaFoldDB" id="A0A418NPB4"/>
<sequence>MADPFSAYDVLAKRDTPSWNERTRDVIDKRLALAIAENVLGDTQLATLRVIVARVCPDPPDRPATNTLAMIVRKIAEDEGDGYRPHTLPRTAECWRRGLDAIEDEARLRFNCGFASIEPDQADEILYAVESGKMCSELWGNLSPELFWKWRLLPDLVSSHWAQPSLWSAMGFGGPASPRGYVRLTENRHDPWEASEDAATNSSHALSQDHEE</sequence>
<dbReference type="RefSeq" id="WP_119587668.1">
    <property type="nucleotide sequence ID" value="NZ_CAWODQ010000027.1"/>
</dbReference>
<dbReference type="InterPro" id="IPR027056">
    <property type="entry name" value="Gluconate_2DH_su3"/>
</dbReference>
<dbReference type="EMBL" id="QXFL01000007">
    <property type="protein sequence ID" value="RIV84215.1"/>
    <property type="molecule type" value="Genomic_DNA"/>
</dbReference>
<comment type="caution">
    <text evidence="2">The sequence shown here is derived from an EMBL/GenBank/DDBJ whole genome shotgun (WGS) entry which is preliminary data.</text>
</comment>
<organism evidence="2 3">
    <name type="scientific">Aurantiacibacter zhengii</name>
    <dbReference type="NCBI Taxonomy" id="2307003"/>
    <lineage>
        <taxon>Bacteria</taxon>
        <taxon>Pseudomonadati</taxon>
        <taxon>Pseudomonadota</taxon>
        <taxon>Alphaproteobacteria</taxon>
        <taxon>Sphingomonadales</taxon>
        <taxon>Erythrobacteraceae</taxon>
        <taxon>Aurantiacibacter</taxon>
    </lineage>
</organism>
<evidence type="ECO:0000313" key="2">
    <source>
        <dbReference type="EMBL" id="RIV84215.1"/>
    </source>
</evidence>
<evidence type="ECO:0000313" key="3">
    <source>
        <dbReference type="Proteomes" id="UP000286576"/>
    </source>
</evidence>
<dbReference type="Pfam" id="PF13618">
    <property type="entry name" value="Gluconate_2-dh3"/>
    <property type="match status" value="1"/>
</dbReference>
<proteinExistence type="predicted"/>
<dbReference type="Proteomes" id="UP000286576">
    <property type="component" value="Unassembled WGS sequence"/>
</dbReference>
<feature type="region of interest" description="Disordered" evidence="1">
    <location>
        <begin position="190"/>
        <end position="212"/>
    </location>
</feature>
<keyword evidence="3" id="KW-1185">Reference proteome</keyword>
<gene>
    <name evidence="2" type="ORF">D2V07_14480</name>
</gene>